<keyword evidence="2" id="KW-0175">Coiled coil</keyword>
<dbReference type="PANTHER" id="PTHR21136">
    <property type="entry name" value="SNARE PROTEINS"/>
    <property type="match status" value="1"/>
</dbReference>
<dbReference type="PRINTS" id="PR00219">
    <property type="entry name" value="SYNAPTOBREVN"/>
</dbReference>
<feature type="domain" description="V-SNARE coiled-coil homology" evidence="4">
    <location>
        <begin position="144"/>
        <end position="204"/>
    </location>
</feature>
<evidence type="ECO:0000259" key="4">
    <source>
        <dbReference type="PROSITE" id="PS50892"/>
    </source>
</evidence>
<dbReference type="SUPFAM" id="SSF64356">
    <property type="entry name" value="SNARE-like"/>
    <property type="match status" value="1"/>
</dbReference>
<dbReference type="EMBL" id="HBIJ01016509">
    <property type="protein sequence ID" value="CAE0370240.1"/>
    <property type="molecule type" value="Transcribed_RNA"/>
</dbReference>
<feature type="transmembrane region" description="Helical" evidence="3">
    <location>
        <begin position="208"/>
        <end position="229"/>
    </location>
</feature>
<evidence type="ECO:0000256" key="3">
    <source>
        <dbReference type="SAM" id="Phobius"/>
    </source>
</evidence>
<dbReference type="InterPro" id="IPR051097">
    <property type="entry name" value="Synaptobrevin-like_transport"/>
</dbReference>
<evidence type="ECO:0000256" key="2">
    <source>
        <dbReference type="PROSITE-ProRule" id="PRU00290"/>
    </source>
</evidence>
<dbReference type="GO" id="GO:0016192">
    <property type="term" value="P:vesicle-mediated transport"/>
    <property type="evidence" value="ECO:0007669"/>
    <property type="project" value="InterPro"/>
</dbReference>
<dbReference type="Gene3D" id="3.30.450.50">
    <property type="entry name" value="Longin domain"/>
    <property type="match status" value="1"/>
</dbReference>
<keyword evidence="3" id="KW-1133">Transmembrane helix</keyword>
<keyword evidence="1" id="KW-0653">Protein transport</keyword>
<organism evidence="5">
    <name type="scientific">Aureoumbra lagunensis</name>
    <dbReference type="NCBI Taxonomy" id="44058"/>
    <lineage>
        <taxon>Eukaryota</taxon>
        <taxon>Sar</taxon>
        <taxon>Stramenopiles</taxon>
        <taxon>Ochrophyta</taxon>
        <taxon>Pelagophyceae</taxon>
        <taxon>Pelagomonadales</taxon>
        <taxon>Aureoumbra</taxon>
    </lineage>
</organism>
<dbReference type="PROSITE" id="PS50892">
    <property type="entry name" value="V_SNARE"/>
    <property type="match status" value="1"/>
</dbReference>
<dbReference type="InterPro" id="IPR001388">
    <property type="entry name" value="Synaptobrevin-like"/>
</dbReference>
<protein>
    <recommendedName>
        <fullName evidence="4">V-SNARE coiled-coil homology domain-containing protein</fullName>
    </recommendedName>
</protein>
<keyword evidence="3" id="KW-0472">Membrane</keyword>
<dbReference type="InterPro" id="IPR042855">
    <property type="entry name" value="V_SNARE_CC"/>
</dbReference>
<gene>
    <name evidence="5" type="ORF">ALAG00032_LOCUS11004</name>
</gene>
<dbReference type="InterPro" id="IPR011012">
    <property type="entry name" value="Longin-like_dom_sf"/>
</dbReference>
<evidence type="ECO:0000313" key="5">
    <source>
        <dbReference type="EMBL" id="CAE0370240.1"/>
    </source>
</evidence>
<dbReference type="Pfam" id="PF00957">
    <property type="entry name" value="Synaptobrevin"/>
    <property type="match status" value="1"/>
</dbReference>
<sequence>MAEPLVNNEIKVSFAAVARSSNDRLLMAWCEGVGSTVEIDGVRSALSIEQLPEILVGKHYNFSVGNSTWHVVGDNRGMLYLVITSYSYPIRHASTMISEIANVVSSRNIDRARSSMREGTLNAELQPALASILARYADLSHIDALHATAAKVESVKVVMQDSIEVALQNCVSLEAIDAKADQLQSQAGMFKTRAKKLRSQMWWKKCKMQLLVTLLIIIILACVIIPIVVMQQQAKKSKD</sequence>
<dbReference type="PANTHER" id="PTHR21136:SF168">
    <property type="entry name" value="VESICLE-ASSOCIATED MEMBRANE PROTEIN 9"/>
    <property type="match status" value="1"/>
</dbReference>
<proteinExistence type="predicted"/>
<dbReference type="AlphaFoldDB" id="A0A7S3K240"/>
<keyword evidence="3" id="KW-0812">Transmembrane</keyword>
<dbReference type="CDD" id="cd15843">
    <property type="entry name" value="R-SNARE"/>
    <property type="match status" value="1"/>
</dbReference>
<dbReference type="SUPFAM" id="SSF58038">
    <property type="entry name" value="SNARE fusion complex"/>
    <property type="match status" value="1"/>
</dbReference>
<evidence type="ECO:0000256" key="1">
    <source>
        <dbReference type="ARBA" id="ARBA00022927"/>
    </source>
</evidence>
<name>A0A7S3K240_9STRA</name>
<dbReference type="GO" id="GO:0015031">
    <property type="term" value="P:protein transport"/>
    <property type="evidence" value="ECO:0007669"/>
    <property type="project" value="UniProtKB-KW"/>
</dbReference>
<keyword evidence="1" id="KW-0813">Transport</keyword>
<dbReference type="GO" id="GO:0016020">
    <property type="term" value="C:membrane"/>
    <property type="evidence" value="ECO:0007669"/>
    <property type="project" value="InterPro"/>
</dbReference>
<reference evidence="5" key="1">
    <citation type="submission" date="2021-01" db="EMBL/GenBank/DDBJ databases">
        <authorList>
            <person name="Corre E."/>
            <person name="Pelletier E."/>
            <person name="Niang G."/>
            <person name="Scheremetjew M."/>
            <person name="Finn R."/>
            <person name="Kale V."/>
            <person name="Holt S."/>
            <person name="Cochrane G."/>
            <person name="Meng A."/>
            <person name="Brown T."/>
            <person name="Cohen L."/>
        </authorList>
    </citation>
    <scope>NUCLEOTIDE SEQUENCE</scope>
    <source>
        <strain evidence="5">CCMP1510</strain>
    </source>
</reference>
<accession>A0A7S3K240</accession>
<dbReference type="Gene3D" id="1.20.5.110">
    <property type="match status" value="1"/>
</dbReference>